<keyword evidence="5" id="KW-0975">Bacterial flagellum</keyword>
<dbReference type="Pfam" id="PF04347">
    <property type="entry name" value="FliO"/>
    <property type="match status" value="1"/>
</dbReference>
<evidence type="ECO:0000313" key="7">
    <source>
        <dbReference type="Proteomes" id="UP000886808"/>
    </source>
</evidence>
<comment type="similarity">
    <text evidence="5">Belongs to the FliO/MopB family.</text>
</comment>
<organism evidence="6 7">
    <name type="scientific">Candidatus Butyricicoccus avistercoris</name>
    <dbReference type="NCBI Taxonomy" id="2838518"/>
    <lineage>
        <taxon>Bacteria</taxon>
        <taxon>Bacillati</taxon>
        <taxon>Bacillota</taxon>
        <taxon>Clostridia</taxon>
        <taxon>Eubacteriales</taxon>
        <taxon>Butyricicoccaceae</taxon>
        <taxon>Butyricicoccus</taxon>
    </lineage>
</organism>
<comment type="caution">
    <text evidence="6">The sequence shown here is derived from an EMBL/GenBank/DDBJ whole genome shotgun (WGS) entry which is preliminary data.</text>
</comment>
<evidence type="ECO:0000256" key="3">
    <source>
        <dbReference type="ARBA" id="ARBA00022989"/>
    </source>
</evidence>
<accession>A0A9D1PI25</accession>
<keyword evidence="3" id="KW-1133">Transmembrane helix</keyword>
<proteinExistence type="inferred from homology"/>
<dbReference type="NCBIfam" id="TIGR03500">
    <property type="entry name" value="FliO_TIGR"/>
    <property type="match status" value="1"/>
</dbReference>
<dbReference type="GO" id="GO:0009425">
    <property type="term" value="C:bacterial-type flagellum basal body"/>
    <property type="evidence" value="ECO:0007669"/>
    <property type="project" value="UniProtKB-SubCell"/>
</dbReference>
<evidence type="ECO:0000256" key="5">
    <source>
        <dbReference type="RuleBase" id="RU362064"/>
    </source>
</evidence>
<keyword evidence="6" id="KW-0966">Cell projection</keyword>
<keyword evidence="1 5" id="KW-1003">Cell membrane</keyword>
<evidence type="ECO:0000256" key="2">
    <source>
        <dbReference type="ARBA" id="ARBA00022692"/>
    </source>
</evidence>
<keyword evidence="4" id="KW-0472">Membrane</keyword>
<evidence type="ECO:0000256" key="1">
    <source>
        <dbReference type="ARBA" id="ARBA00022475"/>
    </source>
</evidence>
<keyword evidence="6" id="KW-0282">Flagellum</keyword>
<evidence type="ECO:0000256" key="4">
    <source>
        <dbReference type="ARBA" id="ARBA00023136"/>
    </source>
</evidence>
<dbReference type="GO" id="GO:0005886">
    <property type="term" value="C:plasma membrane"/>
    <property type="evidence" value="ECO:0007669"/>
    <property type="project" value="UniProtKB-SubCell"/>
</dbReference>
<keyword evidence="6" id="KW-0969">Cilium</keyword>
<comment type="subcellular location">
    <subcellularLocation>
        <location evidence="5">Cell membrane</location>
    </subcellularLocation>
    <subcellularLocation>
        <location evidence="5">Bacterial flagellum basal body</location>
    </subcellularLocation>
</comment>
<dbReference type="AlphaFoldDB" id="A0A9D1PI25"/>
<gene>
    <name evidence="6" type="primary">fliO</name>
    <name evidence="6" type="ORF">H9746_01400</name>
</gene>
<reference evidence="6" key="1">
    <citation type="journal article" date="2021" name="PeerJ">
        <title>Extensive microbial diversity within the chicken gut microbiome revealed by metagenomics and culture.</title>
        <authorList>
            <person name="Gilroy R."/>
            <person name="Ravi A."/>
            <person name="Getino M."/>
            <person name="Pursley I."/>
            <person name="Horton D.L."/>
            <person name="Alikhan N.F."/>
            <person name="Baker D."/>
            <person name="Gharbi K."/>
            <person name="Hall N."/>
            <person name="Watson M."/>
            <person name="Adriaenssens E.M."/>
            <person name="Foster-Nyarko E."/>
            <person name="Jarju S."/>
            <person name="Secka A."/>
            <person name="Antonio M."/>
            <person name="Oren A."/>
            <person name="Chaudhuri R.R."/>
            <person name="La Ragione R."/>
            <person name="Hildebrand F."/>
            <person name="Pallen M.J."/>
        </authorList>
    </citation>
    <scope>NUCLEOTIDE SEQUENCE</scope>
    <source>
        <strain evidence="6">CHK193-4272</strain>
    </source>
</reference>
<protein>
    <recommendedName>
        <fullName evidence="5">Flagellar protein</fullName>
    </recommendedName>
</protein>
<name>A0A9D1PI25_9FIRM</name>
<evidence type="ECO:0000313" key="6">
    <source>
        <dbReference type="EMBL" id="HIV61496.1"/>
    </source>
</evidence>
<keyword evidence="2" id="KW-0812">Transmembrane</keyword>
<dbReference type="InterPro" id="IPR022781">
    <property type="entry name" value="Flagellar_biosynth_FliO"/>
</dbReference>
<dbReference type="Proteomes" id="UP000886808">
    <property type="component" value="Unassembled WGS sequence"/>
</dbReference>
<sequence>MVISVVLICFLAYFVTKKLGTNNLFNINKNGGEMRVYDRLILAPNKSLVIVKVGQRLFLLGVSNENISLITELDAKQAENWSEKEQISPNFTDVISNIINKKGGK</sequence>
<reference evidence="6" key="2">
    <citation type="submission" date="2021-04" db="EMBL/GenBank/DDBJ databases">
        <authorList>
            <person name="Gilroy R."/>
        </authorList>
    </citation>
    <scope>NUCLEOTIDE SEQUENCE</scope>
    <source>
        <strain evidence="6">CHK193-4272</strain>
    </source>
</reference>
<dbReference type="GO" id="GO:0044781">
    <property type="term" value="P:bacterial-type flagellum organization"/>
    <property type="evidence" value="ECO:0007669"/>
    <property type="project" value="UniProtKB-UniRule"/>
</dbReference>
<dbReference type="EMBL" id="DXIE01000010">
    <property type="protein sequence ID" value="HIV61496.1"/>
    <property type="molecule type" value="Genomic_DNA"/>
</dbReference>